<protein>
    <submittedName>
        <fullName evidence="1">Amino acid permease</fullName>
    </submittedName>
</protein>
<dbReference type="Proteomes" id="UP000275267">
    <property type="component" value="Unassembled WGS sequence"/>
</dbReference>
<organism evidence="1 2">
    <name type="scientific">Panicum miliaceum</name>
    <name type="common">Proso millet</name>
    <name type="synonym">Broomcorn millet</name>
    <dbReference type="NCBI Taxonomy" id="4540"/>
    <lineage>
        <taxon>Eukaryota</taxon>
        <taxon>Viridiplantae</taxon>
        <taxon>Streptophyta</taxon>
        <taxon>Embryophyta</taxon>
        <taxon>Tracheophyta</taxon>
        <taxon>Spermatophyta</taxon>
        <taxon>Magnoliopsida</taxon>
        <taxon>Liliopsida</taxon>
        <taxon>Poales</taxon>
        <taxon>Poaceae</taxon>
        <taxon>PACMAD clade</taxon>
        <taxon>Panicoideae</taxon>
        <taxon>Panicodae</taxon>
        <taxon>Paniceae</taxon>
        <taxon>Panicinae</taxon>
        <taxon>Panicum</taxon>
        <taxon>Panicum sect. Panicum</taxon>
    </lineage>
</organism>
<evidence type="ECO:0000313" key="2">
    <source>
        <dbReference type="Proteomes" id="UP000275267"/>
    </source>
</evidence>
<accession>A0A3L6RBC3</accession>
<gene>
    <name evidence="1" type="ORF">C2845_PM06G28500</name>
</gene>
<comment type="caution">
    <text evidence="1">The sequence shown here is derived from an EMBL/GenBank/DDBJ whole genome shotgun (WGS) entry which is preliminary data.</text>
</comment>
<proteinExistence type="predicted"/>
<dbReference type="AlphaFoldDB" id="A0A3L6RBC3"/>
<evidence type="ECO:0000313" key="1">
    <source>
        <dbReference type="EMBL" id="RLN00139.1"/>
    </source>
</evidence>
<name>A0A3L6RBC3_PANMI</name>
<reference evidence="2" key="1">
    <citation type="journal article" date="2019" name="Nat. Commun.">
        <title>The genome of broomcorn millet.</title>
        <authorList>
            <person name="Zou C."/>
            <person name="Miki D."/>
            <person name="Li D."/>
            <person name="Tang Q."/>
            <person name="Xiao L."/>
            <person name="Rajput S."/>
            <person name="Deng P."/>
            <person name="Jia W."/>
            <person name="Huang R."/>
            <person name="Zhang M."/>
            <person name="Sun Y."/>
            <person name="Hu J."/>
            <person name="Fu X."/>
            <person name="Schnable P.S."/>
            <person name="Li F."/>
            <person name="Zhang H."/>
            <person name="Feng B."/>
            <person name="Zhu X."/>
            <person name="Liu R."/>
            <person name="Schnable J.C."/>
            <person name="Zhu J.-K."/>
            <person name="Zhang H."/>
        </authorList>
    </citation>
    <scope>NUCLEOTIDE SEQUENCE [LARGE SCALE GENOMIC DNA]</scope>
</reference>
<dbReference type="EMBL" id="PQIB02000009">
    <property type="protein sequence ID" value="RLN00139.1"/>
    <property type="molecule type" value="Genomic_DNA"/>
</dbReference>
<keyword evidence="2" id="KW-1185">Reference proteome</keyword>
<sequence>MTLGWHVVASFNGCAAHSMAEICSVNRPPAGRLDYWSAKLESPATTGRPWPPGSSPDGACFRSFLS</sequence>